<dbReference type="InterPro" id="IPR006680">
    <property type="entry name" value="Amidohydro-rel"/>
</dbReference>
<dbReference type="Pfam" id="PF04909">
    <property type="entry name" value="Amidohydro_2"/>
    <property type="match status" value="1"/>
</dbReference>
<comment type="caution">
    <text evidence="2">The sequence shown here is derived from an EMBL/GenBank/DDBJ whole genome shotgun (WGS) entry which is preliminary data.</text>
</comment>
<proteinExistence type="predicted"/>
<dbReference type="Gene3D" id="3.20.20.140">
    <property type="entry name" value="Metal-dependent hydrolases"/>
    <property type="match status" value="1"/>
</dbReference>
<dbReference type="EMBL" id="VSSQ01016105">
    <property type="protein sequence ID" value="MPM57127.1"/>
    <property type="molecule type" value="Genomic_DNA"/>
</dbReference>
<dbReference type="AlphaFoldDB" id="A0A645AVG7"/>
<feature type="domain" description="Amidohydrolase-related" evidence="1">
    <location>
        <begin position="10"/>
        <end position="109"/>
    </location>
</feature>
<reference evidence="2" key="1">
    <citation type="submission" date="2019-08" db="EMBL/GenBank/DDBJ databases">
        <authorList>
            <person name="Kucharzyk K."/>
            <person name="Murdoch R.W."/>
            <person name="Higgins S."/>
            <person name="Loffler F."/>
        </authorList>
    </citation>
    <scope>NUCLEOTIDE SEQUENCE</scope>
</reference>
<evidence type="ECO:0000259" key="1">
    <source>
        <dbReference type="Pfam" id="PF04909"/>
    </source>
</evidence>
<organism evidence="2">
    <name type="scientific">bioreactor metagenome</name>
    <dbReference type="NCBI Taxonomy" id="1076179"/>
    <lineage>
        <taxon>unclassified sequences</taxon>
        <taxon>metagenomes</taxon>
        <taxon>ecological metagenomes</taxon>
    </lineage>
</organism>
<evidence type="ECO:0000313" key="2">
    <source>
        <dbReference type="EMBL" id="MPM57127.1"/>
    </source>
</evidence>
<protein>
    <recommendedName>
        <fullName evidence="1">Amidohydrolase-related domain-containing protein</fullName>
    </recommendedName>
</protein>
<dbReference type="SUPFAM" id="SSF51556">
    <property type="entry name" value="Metallo-dependent hydrolases"/>
    <property type="match status" value="1"/>
</dbReference>
<dbReference type="InterPro" id="IPR032466">
    <property type="entry name" value="Metal_Hydrolase"/>
</dbReference>
<sequence>MAAQPRLSHAADFREALAKYPDTMLIQGHIGGGGDWQWNLRVLEGIDSENYFIDLSGSVVDSGIVRATIAAVGVDRVLFATDGSMEEGVGKLLAAGLDESAMRKICAGNWRKIAARRKE</sequence>
<dbReference type="GO" id="GO:0016787">
    <property type="term" value="F:hydrolase activity"/>
    <property type="evidence" value="ECO:0007669"/>
    <property type="project" value="InterPro"/>
</dbReference>
<gene>
    <name evidence="2" type="ORF">SDC9_103948</name>
</gene>
<name>A0A645AVG7_9ZZZZ</name>
<accession>A0A645AVG7</accession>